<proteinExistence type="predicted"/>
<keyword evidence="1" id="KW-0472">Membrane</keyword>
<dbReference type="Proteomes" id="UP000256601">
    <property type="component" value="Unassembled WGS sequence"/>
</dbReference>
<gene>
    <name evidence="2" type="ORF">B0I71DRAFT_19609</name>
</gene>
<protein>
    <submittedName>
        <fullName evidence="2">Uncharacterized protein</fullName>
    </submittedName>
</protein>
<feature type="transmembrane region" description="Helical" evidence="1">
    <location>
        <begin position="6"/>
        <end position="27"/>
    </location>
</feature>
<keyword evidence="1" id="KW-1133">Transmembrane helix</keyword>
<reference evidence="2 3" key="1">
    <citation type="submission" date="2018-07" db="EMBL/GenBank/DDBJ databases">
        <title>Draft Genome Assemblies for Five Robust Yarrowia lipolytica Strains Exhibiting High Lipid Production and Pentose Sugar Utilization and Sugar Alcohol Secretion from Undetoxified Lignocellulosic Biomass Hydrolysates.</title>
        <authorList>
            <consortium name="DOE Joint Genome Institute"/>
            <person name="Walker C."/>
            <person name="Ryu S."/>
            <person name="Na H."/>
            <person name="Zane M."/>
            <person name="LaButti K."/>
            <person name="Lipzen A."/>
            <person name="Haridas S."/>
            <person name="Barry K."/>
            <person name="Grigoriev I.V."/>
            <person name="Quarterman J."/>
            <person name="Slininger P."/>
            <person name="Dien B."/>
            <person name="Trinh C.T."/>
        </authorList>
    </citation>
    <scope>NUCLEOTIDE SEQUENCE [LARGE SCALE GENOMIC DNA]</scope>
    <source>
        <strain evidence="2 3">YB392</strain>
    </source>
</reference>
<name>A0A371CBQ7_YARLL</name>
<dbReference type="EMBL" id="KZ858961">
    <property type="protein sequence ID" value="RDW27530.1"/>
    <property type="molecule type" value="Genomic_DNA"/>
</dbReference>
<accession>A0A371CBQ7</accession>
<evidence type="ECO:0000313" key="3">
    <source>
        <dbReference type="Proteomes" id="UP000256601"/>
    </source>
</evidence>
<evidence type="ECO:0000256" key="1">
    <source>
        <dbReference type="SAM" id="Phobius"/>
    </source>
</evidence>
<keyword evidence="1" id="KW-0812">Transmembrane</keyword>
<sequence>MHLFAQWQLFCMFLLQILVNCTFLLFLSGKKQSQATDKVEETVAQDVWLVRGEVACVTPFALSEDWNAVTEYLEGRLVFWKCSGLIFSPVVPGGGGVRSGTVASYKMQLQE</sequence>
<evidence type="ECO:0000313" key="2">
    <source>
        <dbReference type="EMBL" id="RDW27530.1"/>
    </source>
</evidence>
<dbReference type="AlphaFoldDB" id="A0A371CBQ7"/>
<organism evidence="2 3">
    <name type="scientific">Yarrowia lipolytica</name>
    <name type="common">Candida lipolytica</name>
    <dbReference type="NCBI Taxonomy" id="4952"/>
    <lineage>
        <taxon>Eukaryota</taxon>
        <taxon>Fungi</taxon>
        <taxon>Dikarya</taxon>
        <taxon>Ascomycota</taxon>
        <taxon>Saccharomycotina</taxon>
        <taxon>Dipodascomycetes</taxon>
        <taxon>Dipodascales</taxon>
        <taxon>Dipodascales incertae sedis</taxon>
        <taxon>Yarrowia</taxon>
    </lineage>
</organism>